<feature type="region of interest" description="Disordered" evidence="1">
    <location>
        <begin position="110"/>
        <end position="129"/>
    </location>
</feature>
<accession>A0A843XE99</accession>
<evidence type="ECO:0000259" key="2">
    <source>
        <dbReference type="Pfam" id="PF24818"/>
    </source>
</evidence>
<evidence type="ECO:0000313" key="3">
    <source>
        <dbReference type="EMBL" id="MQM17799.1"/>
    </source>
</evidence>
<dbReference type="Pfam" id="PF24818">
    <property type="entry name" value="PH_TRF2_HOY1"/>
    <property type="match status" value="1"/>
</dbReference>
<reference evidence="3" key="1">
    <citation type="submission" date="2017-07" db="EMBL/GenBank/DDBJ databases">
        <title>Taro Niue Genome Assembly and Annotation.</title>
        <authorList>
            <person name="Atibalentja N."/>
            <person name="Keating K."/>
            <person name="Fields C.J."/>
        </authorList>
    </citation>
    <scope>NUCLEOTIDE SEQUENCE</scope>
    <source>
        <strain evidence="3">Niue_2</strain>
        <tissue evidence="3">Leaf</tissue>
    </source>
</reference>
<feature type="compositionally biased region" description="Polar residues" evidence="1">
    <location>
        <begin position="490"/>
        <end position="501"/>
    </location>
</feature>
<sequence length="583" mass="64441">MVHLADPGRLRPESEVPLVVKGEALPAASGAGTPVAVAVKLEVEDALEDEHGPDIKRFKFSGPFQQWNADSSAPLPLHNPLSAPLGLNLKKSPSFLDLIQMRLSQGISSKSSLADGESPEMGKKKDIKSTSGAADKLKASNFPATLLRIGTWECVSRYEGDLVAKCYFAKRKLVWEVLDGGLKSKIEIQWSDITAIKAACPDNGQSTLDIVLARQPLFFKETNPQPRKHTLWQATSDFTRGQASSNRMHFLQIPQGLLSKHFEKLIQCDPRLSTLSRQPDIILDSPYFETKCSVFDDQDEAKCLAIDHIKGDYGSPFSGLHDAASPSSVPLSSTSESKDMIRTPELRSRENPSPSSVMDSRVIEENTSCEMGDLKEFNKWDQFKLPGIHPSMSLSDFVNHIEQCISEKMDSGIPLFEGDACLSKEKLEEIRQCLLNDSQTTAASDENSLMSRVDSLCCLLQKDSVSGQNLQMNENSLMSRVNSLYSLLQKDPTSAQSQQMNRGDDEDDDVEDETDSSTSSTFEKKSLFHLDTLDEEFDDATTCTQQPPISRKESAGDLLYLPRIASMPYVLYSIADDAKSKAR</sequence>
<comment type="caution">
    <text evidence="3">The sequence shown here is derived from an EMBL/GenBank/DDBJ whole genome shotgun (WGS) entry which is preliminary data.</text>
</comment>
<feature type="compositionally biased region" description="Basic and acidic residues" evidence="1">
    <location>
        <begin position="336"/>
        <end position="350"/>
    </location>
</feature>
<evidence type="ECO:0000313" key="4">
    <source>
        <dbReference type="Proteomes" id="UP000652761"/>
    </source>
</evidence>
<name>A0A843XE99_COLES</name>
<dbReference type="PANTHER" id="PTHR33494:SF1">
    <property type="entry name" value="C2H2-TYPE DOMAIN-CONTAINING PROTEIN-RELATED"/>
    <property type="match status" value="1"/>
</dbReference>
<protein>
    <recommendedName>
        <fullName evidence="2">TRF2/HOY1 PH-like domain-containing protein</fullName>
    </recommendedName>
</protein>
<feature type="region of interest" description="Disordered" evidence="1">
    <location>
        <begin position="490"/>
        <end position="521"/>
    </location>
</feature>
<dbReference type="Proteomes" id="UP000652761">
    <property type="component" value="Unassembled WGS sequence"/>
</dbReference>
<gene>
    <name evidence="3" type="ORF">Taro_050777</name>
</gene>
<feature type="domain" description="TRF2/HOY1 PH-like" evidence="2">
    <location>
        <begin position="141"/>
        <end position="258"/>
    </location>
</feature>
<dbReference type="AlphaFoldDB" id="A0A843XE99"/>
<feature type="compositionally biased region" description="Low complexity" evidence="1">
    <location>
        <begin position="325"/>
        <end position="335"/>
    </location>
</feature>
<feature type="region of interest" description="Disordered" evidence="1">
    <location>
        <begin position="324"/>
        <end position="358"/>
    </location>
</feature>
<feature type="compositionally biased region" description="Acidic residues" evidence="1">
    <location>
        <begin position="504"/>
        <end position="515"/>
    </location>
</feature>
<evidence type="ECO:0000256" key="1">
    <source>
        <dbReference type="SAM" id="MobiDB-lite"/>
    </source>
</evidence>
<dbReference type="EMBL" id="NMUH01007770">
    <property type="protein sequence ID" value="MQM17799.1"/>
    <property type="molecule type" value="Genomic_DNA"/>
</dbReference>
<keyword evidence="4" id="KW-1185">Reference proteome</keyword>
<proteinExistence type="predicted"/>
<organism evidence="3 4">
    <name type="scientific">Colocasia esculenta</name>
    <name type="common">Wild taro</name>
    <name type="synonym">Arum esculentum</name>
    <dbReference type="NCBI Taxonomy" id="4460"/>
    <lineage>
        <taxon>Eukaryota</taxon>
        <taxon>Viridiplantae</taxon>
        <taxon>Streptophyta</taxon>
        <taxon>Embryophyta</taxon>
        <taxon>Tracheophyta</taxon>
        <taxon>Spermatophyta</taxon>
        <taxon>Magnoliopsida</taxon>
        <taxon>Liliopsida</taxon>
        <taxon>Araceae</taxon>
        <taxon>Aroideae</taxon>
        <taxon>Colocasieae</taxon>
        <taxon>Colocasia</taxon>
    </lineage>
</organism>
<dbReference type="InterPro" id="IPR057939">
    <property type="entry name" value="TRF2_HOY1_PH"/>
</dbReference>
<dbReference type="OrthoDB" id="1516808at2759"/>
<dbReference type="PANTHER" id="PTHR33494">
    <property type="entry name" value="OS02G0793800 PROTEIN"/>
    <property type="match status" value="1"/>
</dbReference>